<feature type="DNA-binding region" description="H-T-H motif" evidence="4">
    <location>
        <begin position="34"/>
        <end position="53"/>
    </location>
</feature>
<dbReference type="AlphaFoldDB" id="A0A1M5WCT9"/>
<gene>
    <name evidence="6" type="ORF">SAMN02745941_01036</name>
</gene>
<keyword evidence="1" id="KW-0805">Transcription regulation</keyword>
<evidence type="ECO:0000256" key="4">
    <source>
        <dbReference type="PROSITE-ProRule" id="PRU00335"/>
    </source>
</evidence>
<sequence>MPKGFTGDEKKIINEKLIEECKMNWQKYGYKKTSVDILCQNIGISKGSFYSFFDSKEALFYEVLKNTLEKLYATVEEKISQKKNKYGVADALKEIYLEYSQSSFMYDVNNPDFLSFYNKLNAEQRSEMADRSHIGAKFMINKPFLSLKVEEDLAISLLFAMLSTVSQKDNMLCDGKIVFAFMIDNLIDDIFE</sequence>
<dbReference type="InterPro" id="IPR023772">
    <property type="entry name" value="DNA-bd_HTH_TetR-type_CS"/>
</dbReference>
<accession>A0A1M5WCT9</accession>
<organism evidence="6 7">
    <name type="scientific">Clostridium intestinale DSM 6191</name>
    <dbReference type="NCBI Taxonomy" id="1121320"/>
    <lineage>
        <taxon>Bacteria</taxon>
        <taxon>Bacillati</taxon>
        <taxon>Bacillota</taxon>
        <taxon>Clostridia</taxon>
        <taxon>Eubacteriales</taxon>
        <taxon>Clostridiaceae</taxon>
        <taxon>Clostridium</taxon>
    </lineage>
</organism>
<dbReference type="PANTHER" id="PTHR47506">
    <property type="entry name" value="TRANSCRIPTIONAL REGULATORY PROTEIN"/>
    <property type="match status" value="1"/>
</dbReference>
<dbReference type="Gene3D" id="1.10.357.10">
    <property type="entry name" value="Tetracycline Repressor, domain 2"/>
    <property type="match status" value="1"/>
</dbReference>
<proteinExistence type="predicted"/>
<evidence type="ECO:0000313" key="6">
    <source>
        <dbReference type="EMBL" id="SHH85335.1"/>
    </source>
</evidence>
<dbReference type="SUPFAM" id="SSF46689">
    <property type="entry name" value="Homeodomain-like"/>
    <property type="match status" value="1"/>
</dbReference>
<dbReference type="EMBL" id="FQXU01000004">
    <property type="protein sequence ID" value="SHH85335.1"/>
    <property type="molecule type" value="Genomic_DNA"/>
</dbReference>
<evidence type="ECO:0000256" key="3">
    <source>
        <dbReference type="ARBA" id="ARBA00023163"/>
    </source>
</evidence>
<feature type="domain" description="HTH tetR-type" evidence="5">
    <location>
        <begin position="11"/>
        <end position="71"/>
    </location>
</feature>
<keyword evidence="2 4" id="KW-0238">DNA-binding</keyword>
<dbReference type="PROSITE" id="PS50977">
    <property type="entry name" value="HTH_TETR_2"/>
    <property type="match status" value="1"/>
</dbReference>
<dbReference type="GO" id="GO:0003677">
    <property type="term" value="F:DNA binding"/>
    <property type="evidence" value="ECO:0007669"/>
    <property type="project" value="UniProtKB-UniRule"/>
</dbReference>
<dbReference type="RefSeq" id="WP_073017393.1">
    <property type="nucleotide sequence ID" value="NZ_FQXU01000004.1"/>
</dbReference>
<dbReference type="PROSITE" id="PS01081">
    <property type="entry name" value="HTH_TETR_1"/>
    <property type="match status" value="1"/>
</dbReference>
<keyword evidence="3" id="KW-0804">Transcription</keyword>
<evidence type="ECO:0000256" key="1">
    <source>
        <dbReference type="ARBA" id="ARBA00023015"/>
    </source>
</evidence>
<evidence type="ECO:0000256" key="2">
    <source>
        <dbReference type="ARBA" id="ARBA00023125"/>
    </source>
</evidence>
<protein>
    <submittedName>
        <fullName evidence="6">Transcriptional regulator, TetR family</fullName>
    </submittedName>
</protein>
<dbReference type="Proteomes" id="UP000184241">
    <property type="component" value="Unassembled WGS sequence"/>
</dbReference>
<dbReference type="InterPro" id="IPR001647">
    <property type="entry name" value="HTH_TetR"/>
</dbReference>
<evidence type="ECO:0000259" key="5">
    <source>
        <dbReference type="PROSITE" id="PS50977"/>
    </source>
</evidence>
<reference evidence="6 7" key="1">
    <citation type="submission" date="2016-11" db="EMBL/GenBank/DDBJ databases">
        <authorList>
            <person name="Jaros S."/>
            <person name="Januszkiewicz K."/>
            <person name="Wedrychowicz H."/>
        </authorList>
    </citation>
    <scope>NUCLEOTIDE SEQUENCE [LARGE SCALE GENOMIC DNA]</scope>
    <source>
        <strain evidence="6 7">DSM 6191</strain>
    </source>
</reference>
<dbReference type="Pfam" id="PF00440">
    <property type="entry name" value="TetR_N"/>
    <property type="match status" value="1"/>
</dbReference>
<dbReference type="InterPro" id="IPR009057">
    <property type="entry name" value="Homeodomain-like_sf"/>
</dbReference>
<dbReference type="PANTHER" id="PTHR47506:SF3">
    <property type="entry name" value="HTH-TYPE TRANSCRIPTIONAL REGULATOR LMRA"/>
    <property type="match status" value="1"/>
</dbReference>
<name>A0A1M5WCT9_9CLOT</name>
<evidence type="ECO:0000313" key="7">
    <source>
        <dbReference type="Proteomes" id="UP000184241"/>
    </source>
</evidence>